<protein>
    <submittedName>
        <fullName evidence="1">Uncharacterized protein</fullName>
    </submittedName>
</protein>
<comment type="caution">
    <text evidence="1">The sequence shown here is derived from an EMBL/GenBank/DDBJ whole genome shotgun (WGS) entry which is preliminary data.</text>
</comment>
<reference evidence="1 2" key="1">
    <citation type="journal article" date="2015" name="Genome Biol. Evol.">
        <title>Comparative Genomics of a Bacterivorous Green Alga Reveals Evolutionary Causalities and Consequences of Phago-Mixotrophic Mode of Nutrition.</title>
        <authorList>
            <person name="Burns J.A."/>
            <person name="Paasch A."/>
            <person name="Narechania A."/>
            <person name="Kim E."/>
        </authorList>
    </citation>
    <scope>NUCLEOTIDE SEQUENCE [LARGE SCALE GENOMIC DNA]</scope>
    <source>
        <strain evidence="1 2">PLY_AMNH</strain>
    </source>
</reference>
<dbReference type="AlphaFoldDB" id="A0AAE0EPP7"/>
<proteinExistence type="predicted"/>
<name>A0AAE0EPP7_9CHLO</name>
<evidence type="ECO:0000313" key="1">
    <source>
        <dbReference type="EMBL" id="KAK3235477.1"/>
    </source>
</evidence>
<gene>
    <name evidence="1" type="ORF">CYMTET_54327</name>
</gene>
<organism evidence="1 2">
    <name type="scientific">Cymbomonas tetramitiformis</name>
    <dbReference type="NCBI Taxonomy" id="36881"/>
    <lineage>
        <taxon>Eukaryota</taxon>
        <taxon>Viridiplantae</taxon>
        <taxon>Chlorophyta</taxon>
        <taxon>Pyramimonadophyceae</taxon>
        <taxon>Pyramimonadales</taxon>
        <taxon>Pyramimonadaceae</taxon>
        <taxon>Cymbomonas</taxon>
    </lineage>
</organism>
<sequence length="103" mass="11762">MAAATLPPDSAFEAKKELKRAMRRDHLQENHPEKPKGWFAKTALRMAASIGVEIASVAGYTQDVYQYYGVVKLAIVTLDMTKQRFYWIGFFNKYHFIGSRTDA</sequence>
<dbReference type="EMBL" id="LGRX02035285">
    <property type="protein sequence ID" value="KAK3235477.1"/>
    <property type="molecule type" value="Genomic_DNA"/>
</dbReference>
<evidence type="ECO:0000313" key="2">
    <source>
        <dbReference type="Proteomes" id="UP001190700"/>
    </source>
</evidence>
<accession>A0AAE0EPP7</accession>
<dbReference type="Proteomes" id="UP001190700">
    <property type="component" value="Unassembled WGS sequence"/>
</dbReference>
<keyword evidence="2" id="KW-1185">Reference proteome</keyword>